<evidence type="ECO:0000256" key="13">
    <source>
        <dbReference type="PROSITE-ProRule" id="PRU00461"/>
    </source>
</evidence>
<name>A0A674GWH3_TAEGU</name>
<dbReference type="InterPro" id="IPR002172">
    <property type="entry name" value="LDrepeatLR_classA_rpt"/>
</dbReference>
<comment type="caution">
    <text evidence="12">Lacks conserved residue(s) required for the propagation of feature annotation.</text>
</comment>
<feature type="disulfide bond" evidence="12">
    <location>
        <begin position="218"/>
        <end position="236"/>
    </location>
</feature>
<dbReference type="PANTHER" id="PTHR22722:SF14">
    <property type="entry name" value="MEGALIN, ISOFORM A"/>
    <property type="match status" value="1"/>
</dbReference>
<dbReference type="InterPro" id="IPR000742">
    <property type="entry name" value="EGF"/>
</dbReference>
<feature type="disulfide bond" evidence="12">
    <location>
        <begin position="133"/>
        <end position="151"/>
    </location>
</feature>
<feature type="disulfide bond" evidence="12">
    <location>
        <begin position="230"/>
        <end position="245"/>
    </location>
</feature>
<keyword evidence="9 12" id="KW-1015">Disulfide bond</keyword>
<keyword evidence="11" id="KW-0325">Glycoprotein</keyword>
<keyword evidence="18" id="KW-1185">Reference proteome</keyword>
<feature type="disulfide bond" evidence="12">
    <location>
        <begin position="211"/>
        <end position="223"/>
    </location>
</feature>
<dbReference type="Proteomes" id="UP000007754">
    <property type="component" value="Unplaced"/>
</dbReference>
<dbReference type="PRINTS" id="PR00261">
    <property type="entry name" value="LDLRECEPTOR"/>
</dbReference>
<evidence type="ECO:0000313" key="18">
    <source>
        <dbReference type="Proteomes" id="UP000007754"/>
    </source>
</evidence>
<dbReference type="InterPro" id="IPR011042">
    <property type="entry name" value="6-blade_b-propeller_TolB-like"/>
</dbReference>
<dbReference type="GO" id="GO:0006898">
    <property type="term" value="P:receptor-mediated endocytosis"/>
    <property type="evidence" value="ECO:0007669"/>
    <property type="project" value="TreeGrafter"/>
</dbReference>
<feature type="repeat" description="LDL-receptor class B" evidence="13">
    <location>
        <begin position="498"/>
        <end position="541"/>
    </location>
</feature>
<dbReference type="SUPFAM" id="SSF57424">
    <property type="entry name" value="LDL receptor-like module"/>
    <property type="match status" value="5"/>
</dbReference>
<feature type="disulfide bond" evidence="12">
    <location>
        <begin position="173"/>
        <end position="191"/>
    </location>
</feature>
<dbReference type="InParanoid" id="A0A674GWH3"/>
<evidence type="ECO:0000256" key="2">
    <source>
        <dbReference type="ARBA" id="ARBA00022536"/>
    </source>
</evidence>
<dbReference type="Gene3D" id="2.10.25.10">
    <property type="entry name" value="Laminin"/>
    <property type="match status" value="2"/>
</dbReference>
<feature type="repeat" description="LDL-receptor class B" evidence="13">
    <location>
        <begin position="542"/>
        <end position="586"/>
    </location>
</feature>
<dbReference type="CDD" id="cd00112">
    <property type="entry name" value="LDLa"/>
    <property type="match status" value="5"/>
</dbReference>
<evidence type="ECO:0000259" key="15">
    <source>
        <dbReference type="SMART" id="SM00179"/>
    </source>
</evidence>
<feature type="region of interest" description="Disordered" evidence="14">
    <location>
        <begin position="754"/>
        <end position="776"/>
    </location>
</feature>
<dbReference type="SMART" id="SM00181">
    <property type="entry name" value="EGF"/>
    <property type="match status" value="2"/>
</dbReference>
<dbReference type="GO" id="GO:0043235">
    <property type="term" value="C:receptor complex"/>
    <property type="evidence" value="ECO:0007669"/>
    <property type="project" value="TreeGrafter"/>
</dbReference>
<evidence type="ECO:0000256" key="10">
    <source>
        <dbReference type="ARBA" id="ARBA00023170"/>
    </source>
</evidence>
<evidence type="ECO:0000259" key="16">
    <source>
        <dbReference type="SMART" id="SM00181"/>
    </source>
</evidence>
<keyword evidence="8" id="KW-0472">Membrane</keyword>
<dbReference type="PROSITE" id="PS51120">
    <property type="entry name" value="LDLRB"/>
    <property type="match status" value="2"/>
</dbReference>
<dbReference type="InterPro" id="IPR051221">
    <property type="entry name" value="LDLR-related"/>
</dbReference>
<dbReference type="Pfam" id="PF00057">
    <property type="entry name" value="Ldl_recept_a"/>
    <property type="match status" value="5"/>
</dbReference>
<keyword evidence="3" id="KW-0254">Endocytosis</keyword>
<feature type="disulfide bond" evidence="12">
    <location>
        <begin position="299"/>
        <end position="317"/>
    </location>
</feature>
<feature type="disulfide bond" evidence="12">
    <location>
        <begin position="270"/>
        <end position="285"/>
    </location>
</feature>
<keyword evidence="10" id="KW-0675">Receptor</keyword>
<evidence type="ECO:0000256" key="6">
    <source>
        <dbReference type="ARBA" id="ARBA00022737"/>
    </source>
</evidence>
<evidence type="ECO:0000256" key="9">
    <source>
        <dbReference type="ARBA" id="ARBA00023157"/>
    </source>
</evidence>
<dbReference type="PROSITE" id="PS50068">
    <property type="entry name" value="LDLRA_2"/>
    <property type="match status" value="5"/>
</dbReference>
<evidence type="ECO:0000256" key="5">
    <source>
        <dbReference type="ARBA" id="ARBA00022729"/>
    </source>
</evidence>
<dbReference type="Pfam" id="PF00058">
    <property type="entry name" value="Ldl_recept_b"/>
    <property type="match status" value="2"/>
</dbReference>
<feature type="disulfide bond" evidence="12">
    <location>
        <begin position="126"/>
        <end position="138"/>
    </location>
</feature>
<dbReference type="GO" id="GO:0005509">
    <property type="term" value="F:calcium ion binding"/>
    <property type="evidence" value="ECO:0007669"/>
    <property type="project" value="InterPro"/>
</dbReference>
<dbReference type="GO" id="GO:0016324">
    <property type="term" value="C:apical plasma membrane"/>
    <property type="evidence" value="ECO:0007669"/>
    <property type="project" value="TreeGrafter"/>
</dbReference>
<dbReference type="SUPFAM" id="SSF63825">
    <property type="entry name" value="YWTD domain"/>
    <property type="match status" value="1"/>
</dbReference>
<dbReference type="InterPro" id="IPR036055">
    <property type="entry name" value="LDL_receptor-like_sf"/>
</dbReference>
<keyword evidence="7" id="KW-1133">Transmembrane helix</keyword>
<evidence type="ECO:0000256" key="4">
    <source>
        <dbReference type="ARBA" id="ARBA00022692"/>
    </source>
</evidence>
<evidence type="ECO:0000256" key="3">
    <source>
        <dbReference type="ARBA" id="ARBA00022583"/>
    </source>
</evidence>
<accession>A0A674GWH3</accession>
<keyword evidence="4" id="KW-0812">Transmembrane</keyword>
<dbReference type="GeneTree" id="ENSGT00940000161046"/>
<dbReference type="InterPro" id="IPR023415">
    <property type="entry name" value="LDLR_class-A_CS"/>
</dbReference>
<feature type="region of interest" description="Disordered" evidence="14">
    <location>
        <begin position="676"/>
        <end position="720"/>
    </location>
</feature>
<evidence type="ECO:0000256" key="1">
    <source>
        <dbReference type="ARBA" id="ARBA00004167"/>
    </source>
</evidence>
<dbReference type="OMA" id="GVNECLE"/>
<dbReference type="SMART" id="SM00179">
    <property type="entry name" value="EGF_CA"/>
    <property type="match status" value="1"/>
</dbReference>
<dbReference type="InterPro" id="IPR001881">
    <property type="entry name" value="EGF-like_Ca-bd_dom"/>
</dbReference>
<dbReference type="SMART" id="SM00135">
    <property type="entry name" value="LY"/>
    <property type="match status" value="5"/>
</dbReference>
<dbReference type="FunFam" id="2.120.10.30:FF:000241">
    <property type="entry name" value="Low-density lipoprotein receptor-related protein 6"/>
    <property type="match status" value="1"/>
</dbReference>
<dbReference type="PANTHER" id="PTHR22722">
    <property type="entry name" value="LOW-DENSITY LIPOPROTEIN RECEPTOR-RELATED PROTEIN 2-RELATED"/>
    <property type="match status" value="1"/>
</dbReference>
<dbReference type="Gene3D" id="4.10.400.10">
    <property type="entry name" value="Low-density Lipoprotein Receptor"/>
    <property type="match status" value="5"/>
</dbReference>
<dbReference type="SUPFAM" id="SSF57196">
    <property type="entry name" value="EGF/Laminin"/>
    <property type="match status" value="1"/>
</dbReference>
<evidence type="ECO:0000256" key="11">
    <source>
        <dbReference type="ARBA" id="ARBA00023180"/>
    </source>
</evidence>
<reference evidence="17" key="1">
    <citation type="submission" date="2025-08" db="UniProtKB">
        <authorList>
            <consortium name="Ensembl"/>
        </authorList>
    </citation>
    <scope>IDENTIFICATION</scope>
</reference>
<comment type="subcellular location">
    <subcellularLocation>
        <location evidence="1">Membrane</location>
        <topology evidence="1">Single-pass membrane protein</topology>
    </subcellularLocation>
</comment>
<dbReference type="GO" id="GO:0042562">
    <property type="term" value="F:hormone binding"/>
    <property type="evidence" value="ECO:0007669"/>
    <property type="project" value="TreeGrafter"/>
</dbReference>
<protein>
    <submittedName>
        <fullName evidence="17">Low density lipoprotein receptor</fullName>
    </submittedName>
</protein>
<feature type="domain" description="EGF-like calcium-binding" evidence="15">
    <location>
        <begin position="329"/>
        <end position="369"/>
    </location>
</feature>
<evidence type="ECO:0000256" key="12">
    <source>
        <dbReference type="PROSITE-ProRule" id="PRU00124"/>
    </source>
</evidence>
<dbReference type="AlphaFoldDB" id="A0A674GWH3"/>
<feature type="disulfide bond" evidence="12">
    <location>
        <begin position="251"/>
        <end position="263"/>
    </location>
</feature>
<feature type="disulfide bond" evidence="12">
    <location>
        <begin position="166"/>
        <end position="178"/>
    </location>
</feature>
<evidence type="ECO:0000256" key="7">
    <source>
        <dbReference type="ARBA" id="ARBA00022989"/>
    </source>
</evidence>
<feature type="domain" description="EGF-like" evidence="16">
    <location>
        <begin position="638"/>
        <end position="679"/>
    </location>
</feature>
<sequence>MVSERLRKGRDRPQIWGQTPKFHRKFQSWSRSPEMGIKHPKWVKSHKIWHKTARNGDKTSKNGIKSPKMGLEAPEWAQDPQNRGSSGVPGVIWVFGVNFGFPRGYLGSRPISGPLTPFFPPAPPSCPPDHLSCGDGSCLSRHFVCDGDRDCGDGRDEAGCAPAPPCAPPAFRCRDGSCIAALWRCDGDRDCRDGEDEAEGLCGPPPPPRPCPPLQFSCGSGECLARRWRCDGTPDCRDSSDETDCDPPPPCPPGQLLCRDRRCIPAARACDGTPDCRDGDDEEACPDASPCPPPHRFRCRSGECIAIAQVCDGRRHCRDWSDEPLKECGVNECLEGSGGCSHGCRDLSVGYECVCPAGLGLEPDNRTCMGPPGPLLVAARHQLLQLGGAAPRLLQGALKHAGPMDADIHRGALFWGDPAQGRIYTAPLAGGPAVPVPLSVPGGAPAGLALDWTHSLLYWTEPGRGRVAVADPRDGRQRTVHRDPRTRPWALVVDPPSGFLYWSDWGSRPQITRGAQDGAPPEALVTEGVERPQGLALDPLSQRLFWADGRLQTVSSVGLDGRGRRTLLRDPPSLRQPLGLAVIQDWLLWTDPARGSLVASRLRGGSAPDPPRLLAQELLSPEAVLVLHPDRQPPGQNRCLGSGCSFLCLPSPARGLGSAPFTCACPDGEHLAGDGRTCRTGETENTPKVPRKYPKNTPKAPRDSCGTGETPGTHLSPGDPCPWLTVAVAAAARALWRGWRRRSSHSISFSNAAFRKVPEPLGGAGPGDSQVSPGDR</sequence>
<dbReference type="PROSITE" id="PS01209">
    <property type="entry name" value="LDLRA_1"/>
    <property type="match status" value="2"/>
</dbReference>
<dbReference type="Gene3D" id="2.120.10.30">
    <property type="entry name" value="TolB, C-terminal domain"/>
    <property type="match status" value="1"/>
</dbReference>
<keyword evidence="2" id="KW-0245">EGF-like domain</keyword>
<proteinExistence type="predicted"/>
<evidence type="ECO:0000256" key="8">
    <source>
        <dbReference type="ARBA" id="ARBA00023136"/>
    </source>
</evidence>
<organism evidence="17 18">
    <name type="scientific">Taeniopygia guttata</name>
    <name type="common">Zebra finch</name>
    <name type="synonym">Poephila guttata</name>
    <dbReference type="NCBI Taxonomy" id="59729"/>
    <lineage>
        <taxon>Eukaryota</taxon>
        <taxon>Metazoa</taxon>
        <taxon>Chordata</taxon>
        <taxon>Craniata</taxon>
        <taxon>Vertebrata</taxon>
        <taxon>Euteleostomi</taxon>
        <taxon>Archelosauria</taxon>
        <taxon>Archosauria</taxon>
        <taxon>Dinosauria</taxon>
        <taxon>Saurischia</taxon>
        <taxon>Theropoda</taxon>
        <taxon>Coelurosauria</taxon>
        <taxon>Aves</taxon>
        <taxon>Neognathae</taxon>
        <taxon>Neoaves</taxon>
        <taxon>Telluraves</taxon>
        <taxon>Australaves</taxon>
        <taxon>Passeriformes</taxon>
        <taxon>Passeroidea</taxon>
        <taxon>Estrildidae</taxon>
        <taxon>Estrildinae</taxon>
        <taxon>Taeniopygia</taxon>
    </lineage>
</organism>
<dbReference type="Ensembl" id="ENSTGUT00000044584.1">
    <property type="protein sequence ID" value="ENSTGUP00000026955.1"/>
    <property type="gene ID" value="ENSTGUG00000024375.1"/>
</dbReference>
<feature type="disulfide bond" evidence="12">
    <location>
        <begin position="145"/>
        <end position="160"/>
    </location>
</feature>
<dbReference type="FunFam" id="4.10.400.10:FF:000034">
    <property type="entry name" value="Low-density lipoprotein receptor-related protein 2"/>
    <property type="match status" value="1"/>
</dbReference>
<feature type="domain" description="EGF-like" evidence="16">
    <location>
        <begin position="332"/>
        <end position="369"/>
    </location>
</feature>
<feature type="disulfide bond" evidence="12">
    <location>
        <begin position="258"/>
        <end position="276"/>
    </location>
</feature>
<keyword evidence="5" id="KW-0732">Signal</keyword>
<keyword evidence="6" id="KW-0677">Repeat</keyword>
<evidence type="ECO:0000313" key="17">
    <source>
        <dbReference type="Ensembl" id="ENSTGUP00000026955.1"/>
    </source>
</evidence>
<reference evidence="17" key="2">
    <citation type="submission" date="2025-09" db="UniProtKB">
        <authorList>
            <consortium name="Ensembl"/>
        </authorList>
    </citation>
    <scope>IDENTIFICATION</scope>
</reference>
<dbReference type="InterPro" id="IPR000033">
    <property type="entry name" value="LDLR_classB_rpt"/>
</dbReference>
<dbReference type="SMART" id="SM00192">
    <property type="entry name" value="LDLa"/>
    <property type="match status" value="5"/>
</dbReference>
<evidence type="ECO:0000256" key="14">
    <source>
        <dbReference type="SAM" id="MobiDB-lite"/>
    </source>
</evidence>